<gene>
    <name evidence="2" type="ORF">VNO78_15135</name>
</gene>
<keyword evidence="1" id="KW-1133">Transmembrane helix</keyword>
<protein>
    <submittedName>
        <fullName evidence="2">Uncharacterized protein</fullName>
    </submittedName>
</protein>
<sequence length="334" mass="38014">MRVPSVMMKLKVKWHQLQWLGNYKGNLKRREQKEQKLPMYKSKVPIFIAMQQLHTCLWGVKSFVTLKQVFGQSNEGTRNDTGVEIDADSFYEAILKCNREVDSWLSMLSKIKIKQQANPPGRVNTTNIVPICSKSLANRQPTKKALGLMEFLSSILYSVFNIYPHYHCALLIFGPSLIRYRAEILSTEIVSKLGNSNKATHFLLSLGEAFTEFFPQIIDMMMIMLCYLLILWLVCPLHPVLQIFIVLMLITAPCYYIPELVSMASGVGVTCGLFKLPLIWFNALGALALSLIFVFLTLLLIYLIQRYIHPGGPRVKELHVGLDALSEILTDLNE</sequence>
<accession>A0AAN9XJM2</accession>
<comment type="caution">
    <text evidence="2">The sequence shown here is derived from an EMBL/GenBank/DDBJ whole genome shotgun (WGS) entry which is preliminary data.</text>
</comment>
<proteinExistence type="predicted"/>
<dbReference type="EMBL" id="JAYMYS010000004">
    <property type="protein sequence ID" value="KAK7394603.1"/>
    <property type="molecule type" value="Genomic_DNA"/>
</dbReference>
<reference evidence="2 3" key="1">
    <citation type="submission" date="2024-01" db="EMBL/GenBank/DDBJ databases">
        <title>The genomes of 5 underutilized Papilionoideae crops provide insights into root nodulation and disease resistanc.</title>
        <authorList>
            <person name="Jiang F."/>
        </authorList>
    </citation>
    <scope>NUCLEOTIDE SEQUENCE [LARGE SCALE GENOMIC DNA]</scope>
    <source>
        <strain evidence="2">DUOXIRENSHENG_FW03</strain>
        <tissue evidence="2">Leaves</tissue>
    </source>
</reference>
<name>A0AAN9XJM2_PSOTE</name>
<feature type="transmembrane region" description="Helical" evidence="1">
    <location>
        <begin position="240"/>
        <end position="258"/>
    </location>
</feature>
<dbReference type="AlphaFoldDB" id="A0AAN9XJM2"/>
<feature type="transmembrane region" description="Helical" evidence="1">
    <location>
        <begin position="213"/>
        <end position="233"/>
    </location>
</feature>
<dbReference type="Proteomes" id="UP001386955">
    <property type="component" value="Unassembled WGS sequence"/>
</dbReference>
<keyword evidence="1" id="KW-0472">Membrane</keyword>
<keyword evidence="1" id="KW-0812">Transmembrane</keyword>
<keyword evidence="3" id="KW-1185">Reference proteome</keyword>
<evidence type="ECO:0000313" key="2">
    <source>
        <dbReference type="EMBL" id="KAK7394603.1"/>
    </source>
</evidence>
<organism evidence="2 3">
    <name type="scientific">Psophocarpus tetragonolobus</name>
    <name type="common">Winged bean</name>
    <name type="synonym">Dolichos tetragonolobus</name>
    <dbReference type="NCBI Taxonomy" id="3891"/>
    <lineage>
        <taxon>Eukaryota</taxon>
        <taxon>Viridiplantae</taxon>
        <taxon>Streptophyta</taxon>
        <taxon>Embryophyta</taxon>
        <taxon>Tracheophyta</taxon>
        <taxon>Spermatophyta</taxon>
        <taxon>Magnoliopsida</taxon>
        <taxon>eudicotyledons</taxon>
        <taxon>Gunneridae</taxon>
        <taxon>Pentapetalae</taxon>
        <taxon>rosids</taxon>
        <taxon>fabids</taxon>
        <taxon>Fabales</taxon>
        <taxon>Fabaceae</taxon>
        <taxon>Papilionoideae</taxon>
        <taxon>50 kb inversion clade</taxon>
        <taxon>NPAAA clade</taxon>
        <taxon>indigoferoid/millettioid clade</taxon>
        <taxon>Phaseoleae</taxon>
        <taxon>Psophocarpus</taxon>
    </lineage>
</organism>
<evidence type="ECO:0000313" key="3">
    <source>
        <dbReference type="Proteomes" id="UP001386955"/>
    </source>
</evidence>
<evidence type="ECO:0000256" key="1">
    <source>
        <dbReference type="SAM" id="Phobius"/>
    </source>
</evidence>
<feature type="transmembrane region" description="Helical" evidence="1">
    <location>
        <begin position="278"/>
        <end position="304"/>
    </location>
</feature>